<evidence type="ECO:0000313" key="2">
    <source>
        <dbReference type="Proteomes" id="UP000585258"/>
    </source>
</evidence>
<dbReference type="Proteomes" id="UP000585258">
    <property type="component" value="Unassembled WGS sequence"/>
</dbReference>
<reference evidence="1 2" key="1">
    <citation type="submission" date="2020-08" db="EMBL/GenBank/DDBJ databases">
        <title>Clostridia isolated from Swiss meat.</title>
        <authorList>
            <person name="Wambui J."/>
            <person name="Stevens M.J.A."/>
            <person name="Stephan R."/>
        </authorList>
    </citation>
    <scope>NUCLEOTIDE SEQUENCE [LARGE SCALE GENOMIC DNA]</scope>
    <source>
        <strain evidence="1 2">CM001</strain>
    </source>
</reference>
<name>A0A7X0SEY6_9CLOT</name>
<proteinExistence type="predicted"/>
<comment type="caution">
    <text evidence="1">The sequence shown here is derived from an EMBL/GenBank/DDBJ whole genome shotgun (WGS) entry which is preliminary data.</text>
</comment>
<gene>
    <name evidence="1" type="ORF">H7E68_16850</name>
</gene>
<dbReference type="RefSeq" id="WP_185165423.1">
    <property type="nucleotide sequence ID" value="NZ_JACKWY010000013.1"/>
</dbReference>
<organism evidence="1 2">
    <name type="scientific">Clostridium gasigenes</name>
    <dbReference type="NCBI Taxonomy" id="94869"/>
    <lineage>
        <taxon>Bacteria</taxon>
        <taxon>Bacillati</taxon>
        <taxon>Bacillota</taxon>
        <taxon>Clostridia</taxon>
        <taxon>Eubacteriales</taxon>
        <taxon>Clostridiaceae</taxon>
        <taxon>Clostridium</taxon>
    </lineage>
</organism>
<evidence type="ECO:0000313" key="1">
    <source>
        <dbReference type="EMBL" id="MBB6716375.1"/>
    </source>
</evidence>
<dbReference type="AlphaFoldDB" id="A0A7X0SEY6"/>
<sequence length="133" mass="15169">MGWIEPKSDWKSEDSYNAEDLNRVEINTLEVASLIEQVVDINVNLEETTTTRNYSSIEFADSLNRVERNLQKLSVINLNGLKDLKTTWKVGDSFSYVDAIRLENNLVILHKVLEENLININYCGTFNCGEGVI</sequence>
<protein>
    <submittedName>
        <fullName evidence="1">Uncharacterized protein</fullName>
    </submittedName>
</protein>
<accession>A0A7X0SEY6</accession>
<dbReference type="EMBL" id="JACKWY010000013">
    <property type="protein sequence ID" value="MBB6716375.1"/>
    <property type="molecule type" value="Genomic_DNA"/>
</dbReference>